<comment type="caution">
    <text evidence="2">The sequence shown here is derived from an EMBL/GenBank/DDBJ whole genome shotgun (WGS) entry which is preliminary data.</text>
</comment>
<dbReference type="Gene3D" id="3.30.1310.20">
    <property type="entry name" value="PRTase-like"/>
    <property type="match status" value="1"/>
</dbReference>
<reference evidence="2 3" key="1">
    <citation type="submission" date="2019-10" db="EMBL/GenBank/DDBJ databases">
        <title>Comparative genomics of sulfur disproportionating microorganisms.</title>
        <authorList>
            <person name="Ward L.M."/>
            <person name="Bertran E."/>
            <person name="Johnston D."/>
        </authorList>
    </citation>
    <scope>NUCLEOTIDE SEQUENCE [LARGE SCALE GENOMIC DNA]</scope>
    <source>
        <strain evidence="2 3">DSM 14055</strain>
    </source>
</reference>
<keyword evidence="2" id="KW-0808">Transferase</keyword>
<dbReference type="Pfam" id="PF00156">
    <property type="entry name" value="Pribosyltran"/>
    <property type="match status" value="1"/>
</dbReference>
<accession>A0A6N7IVL1</accession>
<evidence type="ECO:0000259" key="1">
    <source>
        <dbReference type="Pfam" id="PF00156"/>
    </source>
</evidence>
<name>A0A6N7IVL1_9FIRM</name>
<keyword evidence="3" id="KW-1185">Reference proteome</keyword>
<sequence length="212" mass="23526">MFVDRVDAGRQLAARLRGICGRDGLVLAIPRGGVVVGAQIARELGLPLDVVIPRKVGAPHNPEVAIGAVTQDGTTFYNRTLLDFLGLGEDELQEQVELQKKEIKRRMLLYRGRVDYPDYSGRQVILVDDGIATGYTVLAALRWIRRQFAPGELILAVPVAPTDVVDRLGEEVDRLVVLLVPEDFYAVGQFYQDFSQTTDEEVITLLGRPVRE</sequence>
<dbReference type="AlphaFoldDB" id="A0A6N7IVL1"/>
<proteinExistence type="predicted"/>
<dbReference type="GO" id="GO:0016757">
    <property type="term" value="F:glycosyltransferase activity"/>
    <property type="evidence" value="ECO:0007669"/>
    <property type="project" value="UniProtKB-KW"/>
</dbReference>
<organism evidence="2 3">
    <name type="scientific">Desulfofundulus thermobenzoicus</name>
    <dbReference type="NCBI Taxonomy" id="29376"/>
    <lineage>
        <taxon>Bacteria</taxon>
        <taxon>Bacillati</taxon>
        <taxon>Bacillota</taxon>
        <taxon>Clostridia</taxon>
        <taxon>Eubacteriales</taxon>
        <taxon>Peptococcaceae</taxon>
        <taxon>Desulfofundulus</taxon>
    </lineage>
</organism>
<dbReference type="CDD" id="cd06223">
    <property type="entry name" value="PRTases_typeI"/>
    <property type="match status" value="1"/>
</dbReference>
<dbReference type="Proteomes" id="UP000441717">
    <property type="component" value="Unassembled WGS sequence"/>
</dbReference>
<keyword evidence="2" id="KW-0328">Glycosyltransferase</keyword>
<feature type="domain" description="Phosphoribosyltransferase" evidence="1">
    <location>
        <begin position="24"/>
        <end position="160"/>
    </location>
</feature>
<gene>
    <name evidence="2" type="ORF">GFC01_13105</name>
</gene>
<dbReference type="SUPFAM" id="SSF53271">
    <property type="entry name" value="PRTase-like"/>
    <property type="match status" value="1"/>
</dbReference>
<dbReference type="InterPro" id="IPR029057">
    <property type="entry name" value="PRTase-like"/>
</dbReference>
<evidence type="ECO:0000313" key="2">
    <source>
        <dbReference type="EMBL" id="MQL53178.1"/>
    </source>
</evidence>
<dbReference type="InterPro" id="IPR000836">
    <property type="entry name" value="PRTase_dom"/>
</dbReference>
<dbReference type="Gene3D" id="3.40.50.2020">
    <property type="match status" value="1"/>
</dbReference>
<evidence type="ECO:0000313" key="3">
    <source>
        <dbReference type="Proteomes" id="UP000441717"/>
    </source>
</evidence>
<dbReference type="EMBL" id="WHYR01000041">
    <property type="protein sequence ID" value="MQL53178.1"/>
    <property type="molecule type" value="Genomic_DNA"/>
</dbReference>
<protein>
    <submittedName>
        <fullName evidence="2">Phosphoribosyltransferase</fullName>
    </submittedName>
</protein>